<evidence type="ECO:0000313" key="4">
    <source>
        <dbReference type="EMBL" id="SHE88927.1"/>
    </source>
</evidence>
<protein>
    <submittedName>
        <fullName evidence="4">2-methylcitrate dehydratase</fullName>
    </submittedName>
</protein>
<sequence length="463" mass="50341">MAHAAPAHQATEVAQLAEFVASADHRNMSDAAREELKKRILDSIGVAIGALDGKPIGYIRTHQEDFGGNPLCTLIGGGKTAPDRAAFYNGALVRYLDFMDSYLAKGETCHQSDNLGAVLAAAEYANQDGDVLLSALAVAYQVQGRLCDVAPVRAKGFDHTVQGAYAVAAGVARALGLDAVKTANAIAISGTSNNALRVTRTGALSHWKGLAYPHTAFIGTHAAFLAYRGITGPAEVFEGNKGFKEAIAGPFEIDWRKEDLENVRKSIIKRYNAEIHSQSSIEGAIELQAAKGFNGSDIERLDIEIFDVAYHIIGGGEEGDKTIIRNKEEADHSLQYMVAVALLDGNVLPAQYEQERIVRADVQDLLHRVKVRPKQEYTDRFPGEVVTTLTFTLKDGSQHRITKTDYEGFHTRPMGWETVIAKFTGLATPFTSEKVRDQIVDAVRNLEHIRVSELTAILADLKA</sequence>
<dbReference type="OrthoDB" id="9797528at2"/>
<dbReference type="InterPro" id="IPR045337">
    <property type="entry name" value="MmgE_PrpD_C"/>
</dbReference>
<evidence type="ECO:0000259" key="2">
    <source>
        <dbReference type="Pfam" id="PF03972"/>
    </source>
</evidence>
<gene>
    <name evidence="4" type="ORF">SAMN02745117_01004</name>
</gene>
<dbReference type="InterPro" id="IPR005656">
    <property type="entry name" value="MmgE_PrpD"/>
</dbReference>
<feature type="domain" description="MmgE/PrpD N-terminal" evidence="2">
    <location>
        <begin position="15"/>
        <end position="254"/>
    </location>
</feature>
<feature type="domain" description="MmgE/PrpD C-terminal" evidence="3">
    <location>
        <begin position="271"/>
        <end position="446"/>
    </location>
</feature>
<dbReference type="GO" id="GO:0016829">
    <property type="term" value="F:lyase activity"/>
    <property type="evidence" value="ECO:0007669"/>
    <property type="project" value="InterPro"/>
</dbReference>
<dbReference type="SUPFAM" id="SSF103378">
    <property type="entry name" value="2-methylcitrate dehydratase PrpD"/>
    <property type="match status" value="1"/>
</dbReference>
<dbReference type="Pfam" id="PF19305">
    <property type="entry name" value="MmgE_PrpD_C"/>
    <property type="match status" value="1"/>
</dbReference>
<dbReference type="Proteomes" id="UP000184327">
    <property type="component" value="Unassembled WGS sequence"/>
</dbReference>
<organism evidence="4 5">
    <name type="scientific">Lampropedia hyalina DSM 16112</name>
    <dbReference type="NCBI Taxonomy" id="1122156"/>
    <lineage>
        <taxon>Bacteria</taxon>
        <taxon>Pseudomonadati</taxon>
        <taxon>Pseudomonadota</taxon>
        <taxon>Betaproteobacteria</taxon>
        <taxon>Burkholderiales</taxon>
        <taxon>Comamonadaceae</taxon>
        <taxon>Lampropedia</taxon>
    </lineage>
</organism>
<evidence type="ECO:0000259" key="3">
    <source>
        <dbReference type="Pfam" id="PF19305"/>
    </source>
</evidence>
<dbReference type="Gene3D" id="1.10.4100.10">
    <property type="entry name" value="2-methylcitrate dehydratase PrpD"/>
    <property type="match status" value="1"/>
</dbReference>
<dbReference type="InterPro" id="IPR042183">
    <property type="entry name" value="MmgE/PrpD_sf_1"/>
</dbReference>
<dbReference type="Gene3D" id="3.30.1330.120">
    <property type="entry name" value="2-methylcitrate dehydratase PrpD"/>
    <property type="match status" value="1"/>
</dbReference>
<keyword evidence="5" id="KW-1185">Reference proteome</keyword>
<dbReference type="PANTHER" id="PTHR16943:SF8">
    <property type="entry name" value="2-METHYLCITRATE DEHYDRATASE"/>
    <property type="match status" value="1"/>
</dbReference>
<dbReference type="InterPro" id="IPR042188">
    <property type="entry name" value="MmgE/PrpD_sf_2"/>
</dbReference>
<dbReference type="InterPro" id="IPR045336">
    <property type="entry name" value="MmgE_PrpD_N"/>
</dbReference>
<dbReference type="PANTHER" id="PTHR16943">
    <property type="entry name" value="2-METHYLCITRATE DEHYDRATASE-RELATED"/>
    <property type="match status" value="1"/>
</dbReference>
<dbReference type="AlphaFoldDB" id="A0A1M4X658"/>
<proteinExistence type="inferred from homology"/>
<name>A0A1M4X658_9BURK</name>
<dbReference type="STRING" id="1122156.SAMN02745117_01004"/>
<dbReference type="Pfam" id="PF03972">
    <property type="entry name" value="MmgE_PrpD_N"/>
    <property type="match status" value="1"/>
</dbReference>
<dbReference type="InterPro" id="IPR036148">
    <property type="entry name" value="MmgE/PrpD_sf"/>
</dbReference>
<comment type="similarity">
    <text evidence="1">Belongs to the PrpD family.</text>
</comment>
<accession>A0A1M4X658</accession>
<dbReference type="RefSeq" id="WP_073355314.1">
    <property type="nucleotide sequence ID" value="NZ_FQUZ01000008.1"/>
</dbReference>
<dbReference type="EMBL" id="FQUZ01000008">
    <property type="protein sequence ID" value="SHE88927.1"/>
    <property type="molecule type" value="Genomic_DNA"/>
</dbReference>
<evidence type="ECO:0000313" key="5">
    <source>
        <dbReference type="Proteomes" id="UP000184327"/>
    </source>
</evidence>
<reference evidence="4 5" key="1">
    <citation type="submission" date="2016-11" db="EMBL/GenBank/DDBJ databases">
        <authorList>
            <person name="Jaros S."/>
            <person name="Januszkiewicz K."/>
            <person name="Wedrychowicz H."/>
        </authorList>
    </citation>
    <scope>NUCLEOTIDE SEQUENCE [LARGE SCALE GENOMIC DNA]</scope>
    <source>
        <strain evidence="4 5">DSM 16112</strain>
    </source>
</reference>
<evidence type="ECO:0000256" key="1">
    <source>
        <dbReference type="ARBA" id="ARBA00006174"/>
    </source>
</evidence>